<dbReference type="EMBL" id="JRPD02000001">
    <property type="protein sequence ID" value="TLE01601.1"/>
    <property type="molecule type" value="Genomic_DNA"/>
</dbReference>
<dbReference type="Proteomes" id="UP000255139">
    <property type="component" value="Unassembled WGS sequence"/>
</dbReference>
<dbReference type="Gene3D" id="3.30.1380.10">
    <property type="match status" value="1"/>
</dbReference>
<dbReference type="EMBL" id="UGJE01000002">
    <property type="protein sequence ID" value="STQ86215.1"/>
    <property type="molecule type" value="Genomic_DNA"/>
</dbReference>
<gene>
    <name evidence="3" type="ORF">LS73_000185</name>
    <name evidence="2" type="ORF">NCTC12714_01017</name>
</gene>
<dbReference type="Pfam" id="PF08291">
    <property type="entry name" value="Peptidase_M15_3"/>
    <property type="match status" value="1"/>
</dbReference>
<accession>A0A099TVL7</accession>
<evidence type="ECO:0000259" key="1">
    <source>
        <dbReference type="Pfam" id="PF08291"/>
    </source>
</evidence>
<sequence>MRVNKYFKLHEFKCKCGKCELPHGMPSDSLIDALVEIREHFNKPLRIRSAYRCAEHNKKVGGAPRSRHTQGDAVDFVIDNVPTKKVFEYVLKTYNDKPFGIAISINTQDEFRGFVHLDTRGYKARWSYNKAGEIYLAELKNTLNLA</sequence>
<keyword evidence="5" id="KW-1185">Reference proteome</keyword>
<dbReference type="RefSeq" id="WP_034559281.1">
    <property type="nucleotide sequence ID" value="NZ_FZML01000010.1"/>
</dbReference>
<evidence type="ECO:0000313" key="2">
    <source>
        <dbReference type="EMBL" id="STQ86215.1"/>
    </source>
</evidence>
<evidence type="ECO:0000313" key="5">
    <source>
        <dbReference type="Proteomes" id="UP000255139"/>
    </source>
</evidence>
<dbReference type="InterPro" id="IPR013230">
    <property type="entry name" value="Peptidase_M15A_C"/>
</dbReference>
<dbReference type="SUPFAM" id="SSF55166">
    <property type="entry name" value="Hedgehog/DD-peptidase"/>
    <property type="match status" value="1"/>
</dbReference>
<protein>
    <submittedName>
        <fullName evidence="3">DUF882 domain-containing protein</fullName>
    </submittedName>
    <submittedName>
        <fullName evidence="2">Peptidase M15</fullName>
    </submittedName>
</protein>
<feature type="domain" description="Peptidase M15A C-terminal" evidence="1">
    <location>
        <begin position="5"/>
        <end position="118"/>
    </location>
</feature>
<reference evidence="2 5" key="2">
    <citation type="submission" date="2018-06" db="EMBL/GenBank/DDBJ databases">
        <authorList>
            <consortium name="Pathogen Informatics"/>
            <person name="Doyle S."/>
        </authorList>
    </citation>
    <scope>NUCLEOTIDE SEQUENCE [LARGE SCALE GENOMIC DNA]</scope>
    <source>
        <strain evidence="2 5">NCTC12714</strain>
    </source>
</reference>
<dbReference type="AlphaFoldDB" id="A0A099TVL7"/>
<organism evidence="2 5">
    <name type="scientific">Helicobacter muridarum</name>
    <dbReference type="NCBI Taxonomy" id="216"/>
    <lineage>
        <taxon>Bacteria</taxon>
        <taxon>Pseudomonadati</taxon>
        <taxon>Campylobacterota</taxon>
        <taxon>Epsilonproteobacteria</taxon>
        <taxon>Campylobacterales</taxon>
        <taxon>Helicobacteraceae</taxon>
        <taxon>Helicobacter</taxon>
    </lineage>
</organism>
<dbReference type="Proteomes" id="UP000029922">
    <property type="component" value="Unassembled WGS sequence"/>
</dbReference>
<evidence type="ECO:0000313" key="4">
    <source>
        <dbReference type="Proteomes" id="UP000029922"/>
    </source>
</evidence>
<proteinExistence type="predicted"/>
<dbReference type="InterPro" id="IPR009045">
    <property type="entry name" value="Zn_M74/Hedgehog-like"/>
</dbReference>
<dbReference type="STRING" id="216.LS73_09040"/>
<reference evidence="3 4" key="1">
    <citation type="journal article" date="2014" name="Genome Announc.">
        <title>Draft genome sequences of eight enterohepatic helicobacter species isolated from both laboratory and wild rodents.</title>
        <authorList>
            <person name="Sheh A."/>
            <person name="Shen Z."/>
            <person name="Fox J.G."/>
        </authorList>
    </citation>
    <scope>NUCLEOTIDE SEQUENCE [LARGE SCALE GENOMIC DNA]</scope>
    <source>
        <strain evidence="3 4">ST1</strain>
    </source>
</reference>
<name>A0A099TVL7_9HELI</name>
<evidence type="ECO:0000313" key="3">
    <source>
        <dbReference type="EMBL" id="TLE01601.1"/>
    </source>
</evidence>
<dbReference type="OrthoDB" id="5418604at2"/>